<evidence type="ECO:0000256" key="1">
    <source>
        <dbReference type="SAM" id="MobiDB-lite"/>
    </source>
</evidence>
<protein>
    <submittedName>
        <fullName evidence="2">Uncharacterized protein</fullName>
    </submittedName>
</protein>
<name>A0AAQ4D970_AMBAM</name>
<reference evidence="2 3" key="1">
    <citation type="journal article" date="2023" name="Arcadia Sci">
        <title>De novo assembly of a long-read Amblyomma americanum tick genome.</title>
        <authorList>
            <person name="Chou S."/>
            <person name="Poskanzer K.E."/>
            <person name="Rollins M."/>
            <person name="Thuy-Boun P.S."/>
        </authorList>
    </citation>
    <scope>NUCLEOTIDE SEQUENCE [LARGE SCALE GENOMIC DNA]</scope>
    <source>
        <strain evidence="2">F_SG_1</strain>
        <tissue evidence="2">Salivary glands</tissue>
    </source>
</reference>
<feature type="compositionally biased region" description="Low complexity" evidence="1">
    <location>
        <begin position="59"/>
        <end position="70"/>
    </location>
</feature>
<evidence type="ECO:0000313" key="2">
    <source>
        <dbReference type="EMBL" id="KAK8759010.1"/>
    </source>
</evidence>
<sequence length="70" mass="7830">MKFQNNKTGQMHREAVREKKNLSNADDDDDEDKRTGQLSALNGQKVNESWRTQSHRTPSSVQVSSSVGLG</sequence>
<proteinExistence type="predicted"/>
<gene>
    <name evidence="2" type="ORF">V5799_003357</name>
</gene>
<dbReference type="EMBL" id="JARKHS020033511">
    <property type="protein sequence ID" value="KAK8759010.1"/>
    <property type="molecule type" value="Genomic_DNA"/>
</dbReference>
<accession>A0AAQ4D970</accession>
<evidence type="ECO:0000313" key="3">
    <source>
        <dbReference type="Proteomes" id="UP001321473"/>
    </source>
</evidence>
<dbReference type="Proteomes" id="UP001321473">
    <property type="component" value="Unassembled WGS sequence"/>
</dbReference>
<comment type="caution">
    <text evidence="2">The sequence shown here is derived from an EMBL/GenBank/DDBJ whole genome shotgun (WGS) entry which is preliminary data.</text>
</comment>
<organism evidence="2 3">
    <name type="scientific">Amblyomma americanum</name>
    <name type="common">Lone star tick</name>
    <dbReference type="NCBI Taxonomy" id="6943"/>
    <lineage>
        <taxon>Eukaryota</taxon>
        <taxon>Metazoa</taxon>
        <taxon>Ecdysozoa</taxon>
        <taxon>Arthropoda</taxon>
        <taxon>Chelicerata</taxon>
        <taxon>Arachnida</taxon>
        <taxon>Acari</taxon>
        <taxon>Parasitiformes</taxon>
        <taxon>Ixodida</taxon>
        <taxon>Ixodoidea</taxon>
        <taxon>Ixodidae</taxon>
        <taxon>Amblyomminae</taxon>
        <taxon>Amblyomma</taxon>
    </lineage>
</organism>
<feature type="region of interest" description="Disordered" evidence="1">
    <location>
        <begin position="1"/>
        <end position="70"/>
    </location>
</feature>
<feature type="compositionally biased region" description="Basic and acidic residues" evidence="1">
    <location>
        <begin position="11"/>
        <end position="21"/>
    </location>
</feature>
<keyword evidence="3" id="KW-1185">Reference proteome</keyword>
<dbReference type="AlphaFoldDB" id="A0AAQ4D970"/>
<feature type="compositionally biased region" description="Polar residues" evidence="1">
    <location>
        <begin position="36"/>
        <end position="58"/>
    </location>
</feature>